<keyword evidence="3" id="KW-1185">Reference proteome</keyword>
<dbReference type="HOGENOM" id="CLU_2141832_0_0_7"/>
<dbReference type="STRING" id="177437.HRM2_33970"/>
<proteinExistence type="predicted"/>
<evidence type="ECO:0000313" key="2">
    <source>
        <dbReference type="EMBL" id="ACN16472.1"/>
    </source>
</evidence>
<dbReference type="AlphaFoldDB" id="C0QMF5"/>
<feature type="transmembrane region" description="Helical" evidence="1">
    <location>
        <begin position="12"/>
        <end position="31"/>
    </location>
</feature>
<gene>
    <name evidence="2" type="ordered locus">HRM2_33970</name>
</gene>
<evidence type="ECO:0000256" key="1">
    <source>
        <dbReference type="SAM" id="Phobius"/>
    </source>
</evidence>
<reference evidence="2 3" key="1">
    <citation type="journal article" date="2009" name="Environ. Microbiol.">
        <title>Genome sequence of Desulfobacterium autotrophicum HRM2, a marine sulfate reducer oxidizing organic carbon completely to carbon dioxide.</title>
        <authorList>
            <person name="Strittmatter A.W."/>
            <person name="Liesegang H."/>
            <person name="Rabus R."/>
            <person name="Decker I."/>
            <person name="Amann J."/>
            <person name="Andres S."/>
            <person name="Henne A."/>
            <person name="Fricke W.F."/>
            <person name="Martinez-Arias R."/>
            <person name="Bartels D."/>
            <person name="Goesmann A."/>
            <person name="Krause L."/>
            <person name="Puehler A."/>
            <person name="Klenk H.P."/>
            <person name="Richter M."/>
            <person name="Schuler M."/>
            <person name="Gloeckner F.O."/>
            <person name="Meyerdierks A."/>
            <person name="Gottschalk G."/>
            <person name="Amann R."/>
        </authorList>
    </citation>
    <scope>NUCLEOTIDE SEQUENCE [LARGE SCALE GENOMIC DNA]</scope>
    <source>
        <strain evidence="3">ATCC 43914 / DSM 3382 / HRM2</strain>
    </source>
</reference>
<dbReference type="EMBL" id="CP001087">
    <property type="protein sequence ID" value="ACN16472.1"/>
    <property type="molecule type" value="Genomic_DNA"/>
</dbReference>
<keyword evidence="1" id="KW-1133">Transmembrane helix</keyword>
<dbReference type="KEGG" id="dat:HRM2_33970"/>
<evidence type="ECO:0000313" key="3">
    <source>
        <dbReference type="Proteomes" id="UP000000442"/>
    </source>
</evidence>
<dbReference type="Proteomes" id="UP000000442">
    <property type="component" value="Chromosome"/>
</dbReference>
<name>C0QMF5_DESAH</name>
<accession>C0QMF5</accession>
<dbReference type="PROSITE" id="PS51257">
    <property type="entry name" value="PROKAR_LIPOPROTEIN"/>
    <property type="match status" value="1"/>
</dbReference>
<organism evidence="2 3">
    <name type="scientific">Desulforapulum autotrophicum (strain ATCC 43914 / DSM 3382 / VKM B-1955 / HRM2)</name>
    <name type="common">Desulfobacterium autotrophicum</name>
    <dbReference type="NCBI Taxonomy" id="177437"/>
    <lineage>
        <taxon>Bacteria</taxon>
        <taxon>Pseudomonadati</taxon>
        <taxon>Thermodesulfobacteriota</taxon>
        <taxon>Desulfobacteria</taxon>
        <taxon>Desulfobacterales</taxon>
        <taxon>Desulfobacteraceae</taxon>
        <taxon>Desulforapulum</taxon>
    </lineage>
</organism>
<protein>
    <submittedName>
        <fullName evidence="2">Uncharacterized protein</fullName>
    </submittedName>
</protein>
<keyword evidence="1" id="KW-0812">Transmembrane</keyword>
<keyword evidence="1" id="KW-0472">Membrane</keyword>
<sequence>MRRVLVLKFRFQVVALYSFLIFIVSCIMEFIDNKYGHGLWIIQFNCQGINRPEKGHQGGILSFIRWKNFVYDLGKNMAESFHYRCLDQGDADPVGETEPCVCWENRGQKPSR</sequence>